<organism evidence="2 3">
    <name type="scientific">Opisthorchis felineus</name>
    <dbReference type="NCBI Taxonomy" id="147828"/>
    <lineage>
        <taxon>Eukaryota</taxon>
        <taxon>Metazoa</taxon>
        <taxon>Spiralia</taxon>
        <taxon>Lophotrochozoa</taxon>
        <taxon>Platyhelminthes</taxon>
        <taxon>Trematoda</taxon>
        <taxon>Digenea</taxon>
        <taxon>Opisthorchiida</taxon>
        <taxon>Opisthorchiata</taxon>
        <taxon>Opisthorchiidae</taxon>
        <taxon>Opisthorchis</taxon>
    </lineage>
</organism>
<keyword evidence="3" id="KW-1185">Reference proteome</keyword>
<proteinExistence type="predicted"/>
<feature type="region of interest" description="Disordered" evidence="1">
    <location>
        <begin position="51"/>
        <end position="70"/>
    </location>
</feature>
<evidence type="ECO:0000313" key="3">
    <source>
        <dbReference type="Proteomes" id="UP000308267"/>
    </source>
</evidence>
<sequence>MCHFFDGAISNNRNRHPHCWSIHGGNQWSRLLGHYPTPYGPSKTQLEAITPLPDTSPRSFSSSTSVRYPDSSPITADFKIENFNHDFKWRGECDTAEHDNFRKKLVIFSE</sequence>
<comment type="caution">
    <text evidence="2">The sequence shown here is derived from an EMBL/GenBank/DDBJ whole genome shotgun (WGS) entry which is preliminary data.</text>
</comment>
<evidence type="ECO:0000313" key="2">
    <source>
        <dbReference type="EMBL" id="TGZ61147.1"/>
    </source>
</evidence>
<dbReference type="AlphaFoldDB" id="A0A4S2LKU9"/>
<protein>
    <submittedName>
        <fullName evidence="2">Uncharacterized protein</fullName>
    </submittedName>
</protein>
<dbReference type="EMBL" id="SJOL01008084">
    <property type="protein sequence ID" value="TGZ61147.1"/>
    <property type="molecule type" value="Genomic_DNA"/>
</dbReference>
<gene>
    <name evidence="2" type="ORF">CRM22_008133</name>
</gene>
<accession>A0A4S2LKU9</accession>
<dbReference type="Proteomes" id="UP000308267">
    <property type="component" value="Unassembled WGS sequence"/>
</dbReference>
<name>A0A4S2LKU9_OPIFE</name>
<feature type="compositionally biased region" description="Low complexity" evidence="1">
    <location>
        <begin position="56"/>
        <end position="65"/>
    </location>
</feature>
<reference evidence="2 3" key="1">
    <citation type="journal article" date="2019" name="BMC Genomics">
        <title>New insights from Opisthorchis felineus genome: update on genomics of the epidemiologically important liver flukes.</title>
        <authorList>
            <person name="Ershov N.I."/>
            <person name="Mordvinov V.A."/>
            <person name="Prokhortchouk E.B."/>
            <person name="Pakharukova M.Y."/>
            <person name="Gunbin K.V."/>
            <person name="Ustyantsev K."/>
            <person name="Genaev M.A."/>
            <person name="Blinov A.G."/>
            <person name="Mazur A."/>
            <person name="Boulygina E."/>
            <person name="Tsygankova S."/>
            <person name="Khrameeva E."/>
            <person name="Chekanov N."/>
            <person name="Fan G."/>
            <person name="Xiao A."/>
            <person name="Zhang H."/>
            <person name="Xu X."/>
            <person name="Yang H."/>
            <person name="Solovyev V."/>
            <person name="Lee S.M."/>
            <person name="Liu X."/>
            <person name="Afonnikov D.A."/>
            <person name="Skryabin K.G."/>
        </authorList>
    </citation>
    <scope>NUCLEOTIDE SEQUENCE [LARGE SCALE GENOMIC DNA]</scope>
    <source>
        <strain evidence="2">AK-0245</strain>
        <tissue evidence="2">Whole organism</tissue>
    </source>
</reference>
<evidence type="ECO:0000256" key="1">
    <source>
        <dbReference type="SAM" id="MobiDB-lite"/>
    </source>
</evidence>